<evidence type="ECO:0000256" key="1">
    <source>
        <dbReference type="SAM" id="MobiDB-lite"/>
    </source>
</evidence>
<accession>A0A9P8PZA3</accession>
<evidence type="ECO:0000313" key="2">
    <source>
        <dbReference type="EMBL" id="KAH3681098.1"/>
    </source>
</evidence>
<feature type="region of interest" description="Disordered" evidence="1">
    <location>
        <begin position="46"/>
        <end position="72"/>
    </location>
</feature>
<reference evidence="2" key="1">
    <citation type="journal article" date="2021" name="Open Biol.">
        <title>Shared evolutionary footprints suggest mitochondrial oxidative damage underlies multiple complex I losses in fungi.</title>
        <authorList>
            <person name="Schikora-Tamarit M.A."/>
            <person name="Marcet-Houben M."/>
            <person name="Nosek J."/>
            <person name="Gabaldon T."/>
        </authorList>
    </citation>
    <scope>NUCLEOTIDE SEQUENCE</scope>
    <source>
        <strain evidence="2">CBS2887</strain>
    </source>
</reference>
<dbReference type="EMBL" id="JAEUBG010004595">
    <property type="protein sequence ID" value="KAH3681098.1"/>
    <property type="molecule type" value="Genomic_DNA"/>
</dbReference>
<organism evidence="2 3">
    <name type="scientific">Wickerhamomyces pijperi</name>
    <name type="common">Yeast</name>
    <name type="synonym">Pichia pijperi</name>
    <dbReference type="NCBI Taxonomy" id="599730"/>
    <lineage>
        <taxon>Eukaryota</taxon>
        <taxon>Fungi</taxon>
        <taxon>Dikarya</taxon>
        <taxon>Ascomycota</taxon>
        <taxon>Saccharomycotina</taxon>
        <taxon>Saccharomycetes</taxon>
        <taxon>Phaffomycetales</taxon>
        <taxon>Wickerhamomycetaceae</taxon>
        <taxon>Wickerhamomyces</taxon>
    </lineage>
</organism>
<proteinExistence type="predicted"/>
<gene>
    <name evidence="2" type="ORF">WICPIJ_007930</name>
</gene>
<evidence type="ECO:0000313" key="3">
    <source>
        <dbReference type="Proteomes" id="UP000774326"/>
    </source>
</evidence>
<dbReference type="AlphaFoldDB" id="A0A9P8PZA3"/>
<dbReference type="OrthoDB" id="10579404at2759"/>
<keyword evidence="3" id="KW-1185">Reference proteome</keyword>
<sequence length="318" mass="36834">MTVTSTSSVDGIPPMTDPPEKQQEDHETEFKRFNIFLKKLEILSSESSSSEYNETQPDQSLNQKEPEGTSTDDDSLLMVQLEHHGFADFLHYKLGHLRRSPFQLLKSSTMITPVSSKGKAKPMQMYRQITDSRTNTKYYIDPLVPIDEKLKVQGLLVDDQGKGLDTSISYDTSYPIESRLELISEFPGFEISKFDLRQAFNSMRSEIEKLIITPISMITGYKWCYSKSSYRDKLYLLEYTCFQDRDSDMVPSKYDYKTSPNRLYLEDQDQFAGFKQCCSGVNVGIQIFTKQFIVTYKHKKYQHGRLVDLIHDVLKEFV</sequence>
<comment type="caution">
    <text evidence="2">The sequence shown here is derived from an EMBL/GenBank/DDBJ whole genome shotgun (WGS) entry which is preliminary data.</text>
</comment>
<name>A0A9P8PZA3_WICPI</name>
<feature type="compositionally biased region" description="Basic and acidic residues" evidence="1">
    <location>
        <begin position="18"/>
        <end position="29"/>
    </location>
</feature>
<feature type="region of interest" description="Disordered" evidence="1">
    <location>
        <begin position="1"/>
        <end position="29"/>
    </location>
</feature>
<reference evidence="2" key="2">
    <citation type="submission" date="2021-01" db="EMBL/GenBank/DDBJ databases">
        <authorList>
            <person name="Schikora-Tamarit M.A."/>
        </authorList>
    </citation>
    <scope>NUCLEOTIDE SEQUENCE</scope>
    <source>
        <strain evidence="2">CBS2887</strain>
    </source>
</reference>
<dbReference type="Proteomes" id="UP000774326">
    <property type="component" value="Unassembled WGS sequence"/>
</dbReference>
<feature type="compositionally biased region" description="Polar residues" evidence="1">
    <location>
        <begin position="52"/>
        <end position="63"/>
    </location>
</feature>
<protein>
    <submittedName>
        <fullName evidence="2">Uncharacterized protein</fullName>
    </submittedName>
</protein>